<evidence type="ECO:0000313" key="10">
    <source>
        <dbReference type="Proteomes" id="UP000295083"/>
    </source>
</evidence>
<dbReference type="AlphaFoldDB" id="A0A4R8PRR0"/>
<name>A0A4R8PRR0_9PEZI</name>
<evidence type="ECO:0000256" key="4">
    <source>
        <dbReference type="ARBA" id="ARBA00023136"/>
    </source>
</evidence>
<keyword evidence="3 7" id="KW-1133">Transmembrane helix</keyword>
<feature type="transmembrane region" description="Helical" evidence="7">
    <location>
        <begin position="192"/>
        <end position="218"/>
    </location>
</feature>
<dbReference type="GO" id="GO:0016020">
    <property type="term" value="C:membrane"/>
    <property type="evidence" value="ECO:0007669"/>
    <property type="project" value="UniProtKB-SubCell"/>
</dbReference>
<dbReference type="EMBL" id="QAPG01010710">
    <property type="protein sequence ID" value="TDZ13826.1"/>
    <property type="molecule type" value="Genomic_DNA"/>
</dbReference>
<keyword evidence="10" id="KW-1185">Reference proteome</keyword>
<comment type="similarity">
    <text evidence="5">Belongs to the SAT4 family.</text>
</comment>
<keyword evidence="4 7" id="KW-0472">Membrane</keyword>
<dbReference type="InterPro" id="IPR052337">
    <property type="entry name" value="SAT4-like"/>
</dbReference>
<dbReference type="Pfam" id="PF20684">
    <property type="entry name" value="Fung_rhodopsin"/>
    <property type="match status" value="1"/>
</dbReference>
<reference evidence="9 10" key="1">
    <citation type="submission" date="2018-11" db="EMBL/GenBank/DDBJ databases">
        <title>Genome sequence and assembly of Colletotrichum spinosum.</title>
        <authorList>
            <person name="Gan P."/>
            <person name="Shirasu K."/>
        </authorList>
    </citation>
    <scope>NUCLEOTIDE SEQUENCE [LARGE SCALE GENOMIC DNA]</scope>
    <source>
        <strain evidence="9 10">CBS 515.97</strain>
    </source>
</reference>
<evidence type="ECO:0000256" key="3">
    <source>
        <dbReference type="ARBA" id="ARBA00022989"/>
    </source>
</evidence>
<evidence type="ECO:0000313" key="9">
    <source>
        <dbReference type="EMBL" id="TDZ13826.1"/>
    </source>
</evidence>
<proteinExistence type="inferred from homology"/>
<organism evidence="9 10">
    <name type="scientific">Colletotrichum spinosum</name>
    <dbReference type="NCBI Taxonomy" id="1347390"/>
    <lineage>
        <taxon>Eukaryota</taxon>
        <taxon>Fungi</taxon>
        <taxon>Dikarya</taxon>
        <taxon>Ascomycota</taxon>
        <taxon>Pezizomycotina</taxon>
        <taxon>Sordariomycetes</taxon>
        <taxon>Hypocreomycetidae</taxon>
        <taxon>Glomerellales</taxon>
        <taxon>Glomerellaceae</taxon>
        <taxon>Colletotrichum</taxon>
        <taxon>Colletotrichum orbiculare species complex</taxon>
    </lineage>
</organism>
<comment type="subcellular location">
    <subcellularLocation>
        <location evidence="1">Membrane</location>
        <topology evidence="1">Multi-pass membrane protein</topology>
    </subcellularLocation>
</comment>
<dbReference type="PANTHER" id="PTHR33048">
    <property type="entry name" value="PTH11-LIKE INTEGRAL MEMBRANE PROTEIN (AFU_ORTHOLOGUE AFUA_5G11245)"/>
    <property type="match status" value="1"/>
</dbReference>
<dbReference type="PANTHER" id="PTHR33048:SF47">
    <property type="entry name" value="INTEGRAL MEMBRANE PROTEIN-RELATED"/>
    <property type="match status" value="1"/>
</dbReference>
<accession>A0A4R8PRR0</accession>
<gene>
    <name evidence="9" type="ORF">C8035_v002403</name>
</gene>
<dbReference type="InterPro" id="IPR049326">
    <property type="entry name" value="Rhodopsin_dom_fungi"/>
</dbReference>
<dbReference type="Proteomes" id="UP000295083">
    <property type="component" value="Unassembled WGS sequence"/>
</dbReference>
<evidence type="ECO:0000256" key="2">
    <source>
        <dbReference type="ARBA" id="ARBA00022692"/>
    </source>
</evidence>
<feature type="transmembrane region" description="Helical" evidence="7">
    <location>
        <begin position="230"/>
        <end position="249"/>
    </location>
</feature>
<evidence type="ECO:0000256" key="6">
    <source>
        <dbReference type="SAM" id="MobiDB-lite"/>
    </source>
</evidence>
<evidence type="ECO:0000256" key="1">
    <source>
        <dbReference type="ARBA" id="ARBA00004141"/>
    </source>
</evidence>
<feature type="transmembrane region" description="Helical" evidence="7">
    <location>
        <begin position="101"/>
        <end position="124"/>
    </location>
</feature>
<keyword evidence="2 7" id="KW-0812">Transmembrane</keyword>
<evidence type="ECO:0000256" key="7">
    <source>
        <dbReference type="SAM" id="Phobius"/>
    </source>
</evidence>
<feature type="transmembrane region" description="Helical" evidence="7">
    <location>
        <begin position="145"/>
        <end position="172"/>
    </location>
</feature>
<comment type="caution">
    <text evidence="9">The sequence shown here is derived from an EMBL/GenBank/DDBJ whole genome shotgun (WGS) entry which is preliminary data.</text>
</comment>
<feature type="domain" description="Rhodopsin" evidence="8">
    <location>
        <begin position="46"/>
        <end position="293"/>
    </location>
</feature>
<protein>
    <recommendedName>
        <fullName evidence="8">Rhodopsin domain-containing protein</fullName>
    </recommendedName>
</protein>
<evidence type="ECO:0000259" key="8">
    <source>
        <dbReference type="Pfam" id="PF20684"/>
    </source>
</evidence>
<feature type="region of interest" description="Disordered" evidence="6">
    <location>
        <begin position="318"/>
        <end position="349"/>
    </location>
</feature>
<feature type="transmembrane region" description="Helical" evidence="7">
    <location>
        <begin position="62"/>
        <end position="81"/>
    </location>
</feature>
<evidence type="ECO:0000256" key="5">
    <source>
        <dbReference type="ARBA" id="ARBA00038359"/>
    </source>
</evidence>
<feature type="transmembrane region" description="Helical" evidence="7">
    <location>
        <begin position="29"/>
        <end position="50"/>
    </location>
</feature>
<sequence length="409" mass="45706">MFGNLSRSGEFPSHYTDEGLPAANRKSTIIAVIASFMVLAWFCVGLRLYVRFRVMRAPGWDDLVVVMALLTGSASGIGLSLTTNYGMGHLLKDVPDSDREMFFMLFYIANASFTMSNALVKLSMLLQYLRVFKDRMPFLRRISKFMAVIVTVWGLALSFAAWVPCFPVYQFYRIGSESNCYGYGSTDSSDVYAIVIASNASNMALDFLILVLPIPLLFSTNTIRKTRAGLVGLFCLGTLINVVAAWRLVANRATSNDRPDPTSSFPLIIVLGETENRLSLMLASIPVFWPVVTQSWHNIIFVTHEVKVESTRHLPMMQSWSENPEDPGFRDPPTNEEQERLRPPGRMPHVNRHIRGLISPFAEGQITPVIPPEAQYRLSVALEGCELNFETVPEMARSTGSGGSRETQR</sequence>